<evidence type="ECO:0008006" key="3">
    <source>
        <dbReference type="Google" id="ProtNLM"/>
    </source>
</evidence>
<dbReference type="Proteomes" id="UP000593966">
    <property type="component" value="Chromosome"/>
</dbReference>
<keyword evidence="2" id="KW-1185">Reference proteome</keyword>
<name>A0A7S6VWG2_9GAMM</name>
<sequence>MAKKLEHHAIEDEVNSFIHTIDRADLKPFIEKLKQFIRHTEAIPSIQLQVDDILKNINEIKAQPFISIQLQRLCDAEKLSSDVQKHEAQFKEILADYDIQMSVASKLSLDPHFKTDLYNSAVAKYQQWLLDLLFLLYCFNFSQSVFNTYFIESYLIFMHEIYPASVTTKISLRDQASVNGTVLIEIPRNSLVHVYGNIINDYWLKISIHINNLEIEGYVQAIYLKKK</sequence>
<dbReference type="EMBL" id="CP048659">
    <property type="protein sequence ID" value="QOW46137.1"/>
    <property type="molecule type" value="Genomic_DNA"/>
</dbReference>
<organism evidence="1 2">
    <name type="scientific">Acinetobacter piscicola</name>
    <dbReference type="NCBI Taxonomy" id="2006115"/>
    <lineage>
        <taxon>Bacteria</taxon>
        <taxon>Pseudomonadati</taxon>
        <taxon>Pseudomonadota</taxon>
        <taxon>Gammaproteobacteria</taxon>
        <taxon>Moraxellales</taxon>
        <taxon>Moraxellaceae</taxon>
        <taxon>Acinetobacter</taxon>
    </lineage>
</organism>
<protein>
    <recommendedName>
        <fullName evidence="3">SH3 domain-containing protein</fullName>
    </recommendedName>
</protein>
<evidence type="ECO:0000313" key="2">
    <source>
        <dbReference type="Proteomes" id="UP000593966"/>
    </source>
</evidence>
<gene>
    <name evidence="1" type="ORF">G0028_09645</name>
</gene>
<dbReference type="Gene3D" id="2.30.30.40">
    <property type="entry name" value="SH3 Domains"/>
    <property type="match status" value="1"/>
</dbReference>
<proteinExistence type="predicted"/>
<accession>A0A7S6VWG2</accession>
<evidence type="ECO:0000313" key="1">
    <source>
        <dbReference type="EMBL" id="QOW46137.1"/>
    </source>
</evidence>
<dbReference type="AlphaFoldDB" id="A0A7S6VWG2"/>
<reference evidence="1 2" key="1">
    <citation type="submission" date="2020-02" db="EMBL/GenBank/DDBJ databases">
        <title>Tigecycline-resistant Acinetobacter species from pigs and migratory birds.</title>
        <authorList>
            <person name="Chen C."/>
            <person name="Sun J."/>
            <person name="Liao X.-P."/>
            <person name="Liu Y.-H."/>
        </authorList>
    </citation>
    <scope>NUCLEOTIDE SEQUENCE [LARGE SCALE GENOMIC DNA]</scope>
    <source>
        <strain evidence="1 2">YH12207_T</strain>
    </source>
</reference>
<dbReference type="RefSeq" id="WP_180045188.1">
    <property type="nucleotide sequence ID" value="NZ_CP048659.1"/>
</dbReference>